<proteinExistence type="predicted"/>
<keyword evidence="2" id="KW-1133">Transmembrane helix</keyword>
<dbReference type="Proteomes" id="UP001295684">
    <property type="component" value="Unassembled WGS sequence"/>
</dbReference>
<sequence>MVELGKWKGRPREDSGHKSSGLCHCILSKLYWCTICAIGLLLDLMFRRDTLVSDWARF</sequence>
<dbReference type="EMBL" id="CAMPGE010016134">
    <property type="protein sequence ID" value="CAI2374710.1"/>
    <property type="molecule type" value="Genomic_DNA"/>
</dbReference>
<evidence type="ECO:0000256" key="2">
    <source>
        <dbReference type="SAM" id="Phobius"/>
    </source>
</evidence>
<comment type="caution">
    <text evidence="3">The sequence shown here is derived from an EMBL/GenBank/DDBJ whole genome shotgun (WGS) entry which is preliminary data.</text>
</comment>
<accession>A0AAD1XLC6</accession>
<reference evidence="3" key="1">
    <citation type="submission" date="2023-07" db="EMBL/GenBank/DDBJ databases">
        <authorList>
            <consortium name="AG Swart"/>
            <person name="Singh M."/>
            <person name="Singh A."/>
            <person name="Seah K."/>
            <person name="Emmerich C."/>
        </authorList>
    </citation>
    <scope>NUCLEOTIDE SEQUENCE</scope>
    <source>
        <strain evidence="3">DP1</strain>
    </source>
</reference>
<feature type="region of interest" description="Disordered" evidence="1">
    <location>
        <begin position="1"/>
        <end position="20"/>
    </location>
</feature>
<gene>
    <name evidence="3" type="ORF">ECRASSUSDP1_LOCUS16067</name>
</gene>
<organism evidence="3 4">
    <name type="scientific">Euplotes crassus</name>
    <dbReference type="NCBI Taxonomy" id="5936"/>
    <lineage>
        <taxon>Eukaryota</taxon>
        <taxon>Sar</taxon>
        <taxon>Alveolata</taxon>
        <taxon>Ciliophora</taxon>
        <taxon>Intramacronucleata</taxon>
        <taxon>Spirotrichea</taxon>
        <taxon>Hypotrichia</taxon>
        <taxon>Euplotida</taxon>
        <taxon>Euplotidae</taxon>
        <taxon>Moneuplotes</taxon>
    </lineage>
</organism>
<evidence type="ECO:0000313" key="4">
    <source>
        <dbReference type="Proteomes" id="UP001295684"/>
    </source>
</evidence>
<evidence type="ECO:0000256" key="1">
    <source>
        <dbReference type="SAM" id="MobiDB-lite"/>
    </source>
</evidence>
<keyword evidence="2" id="KW-0812">Transmembrane</keyword>
<name>A0AAD1XLC6_EUPCR</name>
<keyword evidence="4" id="KW-1185">Reference proteome</keyword>
<feature type="transmembrane region" description="Helical" evidence="2">
    <location>
        <begin position="21"/>
        <end position="42"/>
    </location>
</feature>
<keyword evidence="2" id="KW-0472">Membrane</keyword>
<protein>
    <submittedName>
        <fullName evidence="3">Uncharacterized protein</fullName>
    </submittedName>
</protein>
<evidence type="ECO:0000313" key="3">
    <source>
        <dbReference type="EMBL" id="CAI2374710.1"/>
    </source>
</evidence>
<dbReference type="AlphaFoldDB" id="A0AAD1XLC6"/>